<keyword evidence="1" id="KW-0732">Signal</keyword>
<accession>A0A9X1QXH8</accession>
<dbReference type="RefSeq" id="WP_237604310.1">
    <property type="nucleotide sequence ID" value="NZ_JAIRBA010000093.1"/>
</dbReference>
<dbReference type="Proteomes" id="UP001139461">
    <property type="component" value="Unassembled WGS sequence"/>
</dbReference>
<comment type="caution">
    <text evidence="2">The sequence shown here is derived from an EMBL/GenBank/DDBJ whole genome shotgun (WGS) entry which is preliminary data.</text>
</comment>
<reference evidence="2" key="1">
    <citation type="submission" date="2021-09" db="EMBL/GenBank/DDBJ databases">
        <title>Genome of Aequorivita sp. strain F47161.</title>
        <authorList>
            <person name="Wang Y."/>
        </authorList>
    </citation>
    <scope>NUCLEOTIDE SEQUENCE</scope>
    <source>
        <strain evidence="2">F47161</strain>
    </source>
</reference>
<name>A0A9X1QXH8_9FLAO</name>
<feature type="signal peptide" evidence="1">
    <location>
        <begin position="1"/>
        <end position="20"/>
    </location>
</feature>
<protein>
    <recommendedName>
        <fullName evidence="4">Lipoprotein</fullName>
    </recommendedName>
</protein>
<proteinExistence type="predicted"/>
<sequence length="170" mass="19614">MKIKLVILFLGIICSSCSRITPSGFWLNYKSELITEKKNDQGPWGGTLYINWSADKNTEFNIKKITELASQNGWKLIDSTNYNKVDLINMSDFGKPTINLPLKNFTPESTEANLKSESFPRFIETDFKLYRFKTKWLIFEPGTDNSTQDNGFVLLSSDNKRMTVYQLWGE</sequence>
<evidence type="ECO:0000256" key="1">
    <source>
        <dbReference type="SAM" id="SignalP"/>
    </source>
</evidence>
<dbReference type="EMBL" id="JAIRBA010000093">
    <property type="protein sequence ID" value="MCG2420550.1"/>
    <property type="molecule type" value="Genomic_DNA"/>
</dbReference>
<keyword evidence="3" id="KW-1185">Reference proteome</keyword>
<evidence type="ECO:0008006" key="4">
    <source>
        <dbReference type="Google" id="ProtNLM"/>
    </source>
</evidence>
<evidence type="ECO:0000313" key="3">
    <source>
        <dbReference type="Proteomes" id="UP001139461"/>
    </source>
</evidence>
<evidence type="ECO:0000313" key="2">
    <source>
        <dbReference type="EMBL" id="MCG2420550.1"/>
    </source>
</evidence>
<feature type="chain" id="PRO_5040976401" description="Lipoprotein" evidence="1">
    <location>
        <begin position="21"/>
        <end position="170"/>
    </location>
</feature>
<gene>
    <name evidence="2" type="ORF">K8089_16125</name>
</gene>
<organism evidence="2 3">
    <name type="scientific">Aequorivita vitellina</name>
    <dbReference type="NCBI Taxonomy" id="2874475"/>
    <lineage>
        <taxon>Bacteria</taxon>
        <taxon>Pseudomonadati</taxon>
        <taxon>Bacteroidota</taxon>
        <taxon>Flavobacteriia</taxon>
        <taxon>Flavobacteriales</taxon>
        <taxon>Flavobacteriaceae</taxon>
        <taxon>Aequorivita</taxon>
    </lineage>
</organism>
<dbReference type="AlphaFoldDB" id="A0A9X1QXH8"/>